<dbReference type="CDD" id="cd03257">
    <property type="entry name" value="ABC_NikE_OppD_transporters"/>
    <property type="match status" value="1"/>
</dbReference>
<keyword evidence="7" id="KW-1185">Reference proteome</keyword>
<keyword evidence="2" id="KW-0813">Transport</keyword>
<dbReference type="EMBL" id="JAGEPF010000006">
    <property type="protein sequence ID" value="MBO2457907.1"/>
    <property type="molecule type" value="Genomic_DNA"/>
</dbReference>
<keyword evidence="4 6" id="KW-0067">ATP-binding</keyword>
<dbReference type="PROSITE" id="PS50893">
    <property type="entry name" value="ABC_TRANSPORTER_2"/>
    <property type="match status" value="1"/>
</dbReference>
<dbReference type="Proteomes" id="UP000680206">
    <property type="component" value="Unassembled WGS sequence"/>
</dbReference>
<comment type="caution">
    <text evidence="6">The sequence shown here is derived from an EMBL/GenBank/DDBJ whole genome shotgun (WGS) entry which is preliminary data.</text>
</comment>
<sequence length="299" mass="32509">MAARRSEERDRVSTASPQHEALLSLRDVHVSFPGRRRRARTEVLKGIDLDVRPAETLGLVGESGSGKTTIGRAILGLVPVASGTVTFDGERIDTATAARRRALSRDLQVIFQDPYTSLNPSLTIGDTLAEPLIAQGGEARATRARIAALLDRVRLPADAAHRLPREFSGGQRQRIAIARALALRPRLIVCDEPVSALDLTTQRTILDLLLEIQEETAVAYLFVSHDLSVVRTMSHRVAVIHEGRIVETGEAARVTEAPEHPYTRTLLLSAPVADVAEQRRRRARRAAAAAAESAPSPDC</sequence>
<evidence type="ECO:0000256" key="4">
    <source>
        <dbReference type="ARBA" id="ARBA00022840"/>
    </source>
</evidence>
<evidence type="ECO:0000313" key="7">
    <source>
        <dbReference type="Proteomes" id="UP000680206"/>
    </source>
</evidence>
<dbReference type="Gene3D" id="3.40.50.300">
    <property type="entry name" value="P-loop containing nucleotide triphosphate hydrolases"/>
    <property type="match status" value="1"/>
</dbReference>
<comment type="similarity">
    <text evidence="1">Belongs to the ABC transporter superfamily.</text>
</comment>
<dbReference type="SMART" id="SM00382">
    <property type="entry name" value="AAA"/>
    <property type="match status" value="1"/>
</dbReference>
<dbReference type="InterPro" id="IPR003593">
    <property type="entry name" value="AAA+_ATPase"/>
</dbReference>
<evidence type="ECO:0000256" key="2">
    <source>
        <dbReference type="ARBA" id="ARBA00022448"/>
    </source>
</evidence>
<dbReference type="InterPro" id="IPR017871">
    <property type="entry name" value="ABC_transporter-like_CS"/>
</dbReference>
<feature type="domain" description="ABC transporter" evidence="5">
    <location>
        <begin position="23"/>
        <end position="267"/>
    </location>
</feature>
<dbReference type="InterPro" id="IPR027417">
    <property type="entry name" value="P-loop_NTPase"/>
</dbReference>
<dbReference type="GO" id="GO:0005524">
    <property type="term" value="F:ATP binding"/>
    <property type="evidence" value="ECO:0007669"/>
    <property type="project" value="UniProtKB-KW"/>
</dbReference>
<gene>
    <name evidence="6" type="ORF">J4709_10030</name>
</gene>
<evidence type="ECO:0000313" key="6">
    <source>
        <dbReference type="EMBL" id="MBO2457907.1"/>
    </source>
</evidence>
<reference evidence="6 7" key="1">
    <citation type="submission" date="2021-03" db="EMBL/GenBank/DDBJ databases">
        <title>Actinomadura violae sp. nov., isolated from lichen in Thailand.</title>
        <authorList>
            <person name="Kanchanasin P."/>
            <person name="Saeng-In P."/>
            <person name="Phongsopitanun W."/>
            <person name="Yuki M."/>
            <person name="Kudo T."/>
            <person name="Ohkuma M."/>
            <person name="Tanasupawat S."/>
        </authorList>
    </citation>
    <scope>NUCLEOTIDE SEQUENCE [LARGE SCALE GENOMIC DNA]</scope>
    <source>
        <strain evidence="6 7">LCR2-06</strain>
    </source>
</reference>
<dbReference type="Pfam" id="PF08352">
    <property type="entry name" value="oligo_HPY"/>
    <property type="match status" value="1"/>
</dbReference>
<dbReference type="Pfam" id="PF00005">
    <property type="entry name" value="ABC_tran"/>
    <property type="match status" value="1"/>
</dbReference>
<name>A0ABS3RML6_9ACTN</name>
<keyword evidence="3" id="KW-0547">Nucleotide-binding</keyword>
<dbReference type="InterPro" id="IPR050319">
    <property type="entry name" value="ABC_transp_ATP-bind"/>
</dbReference>
<evidence type="ECO:0000256" key="3">
    <source>
        <dbReference type="ARBA" id="ARBA00022741"/>
    </source>
</evidence>
<evidence type="ECO:0000259" key="5">
    <source>
        <dbReference type="PROSITE" id="PS50893"/>
    </source>
</evidence>
<dbReference type="SUPFAM" id="SSF52540">
    <property type="entry name" value="P-loop containing nucleoside triphosphate hydrolases"/>
    <property type="match status" value="1"/>
</dbReference>
<dbReference type="InterPro" id="IPR013563">
    <property type="entry name" value="Oligopep_ABC_C"/>
</dbReference>
<dbReference type="InterPro" id="IPR003439">
    <property type="entry name" value="ABC_transporter-like_ATP-bd"/>
</dbReference>
<protein>
    <submittedName>
        <fullName evidence="6">ABC transporter ATP-binding protein</fullName>
    </submittedName>
</protein>
<dbReference type="PANTHER" id="PTHR43776">
    <property type="entry name" value="TRANSPORT ATP-BINDING PROTEIN"/>
    <property type="match status" value="1"/>
</dbReference>
<dbReference type="PROSITE" id="PS00211">
    <property type="entry name" value="ABC_TRANSPORTER_1"/>
    <property type="match status" value="1"/>
</dbReference>
<accession>A0ABS3RML6</accession>
<proteinExistence type="inferred from homology"/>
<evidence type="ECO:0000256" key="1">
    <source>
        <dbReference type="ARBA" id="ARBA00005417"/>
    </source>
</evidence>
<dbReference type="PANTHER" id="PTHR43776:SF7">
    <property type="entry name" value="D,D-DIPEPTIDE TRANSPORT ATP-BINDING PROTEIN DDPF-RELATED"/>
    <property type="match status" value="1"/>
</dbReference>
<organism evidence="6 7">
    <name type="scientific">Actinomadura violacea</name>
    <dbReference type="NCBI Taxonomy" id="2819934"/>
    <lineage>
        <taxon>Bacteria</taxon>
        <taxon>Bacillati</taxon>
        <taxon>Actinomycetota</taxon>
        <taxon>Actinomycetes</taxon>
        <taxon>Streptosporangiales</taxon>
        <taxon>Thermomonosporaceae</taxon>
        <taxon>Actinomadura</taxon>
    </lineage>
</organism>